<dbReference type="RefSeq" id="WP_068367980.1">
    <property type="nucleotide sequence ID" value="NZ_CBCSEB010000001.1"/>
</dbReference>
<dbReference type="Gene3D" id="3.60.20.10">
    <property type="entry name" value="Glutamine Phosphoribosylpyrophosphate, subunit 1, domain 1"/>
    <property type="match status" value="1"/>
</dbReference>
<dbReference type="Gene3D" id="2.30.120.10">
    <property type="match status" value="1"/>
</dbReference>
<sequence>MKQYRHKQLVRNLAWAGAMAALLSGCLSSGKSSQSTPEKSAGYQVDIRRTTGGVPHIKANDYTSAGYGLGYVWAEDHACTMSGRWLTTSAQAAARFGANGPDFSFDLRNGNLASDLYIQKLIDEGWLENLLADQSPAGVLPEVRELVRGYVAGYNRYLQEVDYKLPDERCVGADWIRPITERDLYLNAAFWADMLTAVRNEFDGFLAAVPPGQKPDAQRISAAQRAALPAPKILASNMVALGKDATRDGTGMVFSNPHWEWNKADGMVAAHLTIPGKLNVNGMTFGASPVIGIGHNDAVGWAATSAGATITNGVRYRLNLVPGSPTSYLVDGKRHEMVPTTVTVQVRGADGKLAPYTHTFYDTLFGTVSVSTDRPWTVEHAYTWKHSPIKVSGLNMWHLYSQARTVQDIHAADKATLGVAWINSTAADSQGHAYRSMPNPLPYVTDAMMSDCAVSGAVLDGSRMSCAPIQDDSAIFPGVFPSAQIPYQFRDDYVYNANDSYWITNLRAPLEGYPSLYGKEKTVLSNRSRGGLEIIEDRLEQRDGLPGKGFTLEQFISQLFDGRDYARIWQPELVSFCHSLTARTDAPAMLPQACDALAAWQGTYLLDDKGAVLFRRFLENSQVTPAWYTIPFDANDPLNTPRGLQPSEEVRQALYAAVNDLVSNGIALDASLRNYQHRTVNGERIPVPGGIAFLRMNTDPFKGKDGWEAISGSSFIYWVEMTPRGPRGKQIQVQGQSDNANSPLHAEQTRLFSEGKYLDIRFTEEEITADPKLTVKTLRANTDGTF</sequence>
<dbReference type="Gene3D" id="1.10.1400.10">
    <property type="match status" value="1"/>
</dbReference>
<dbReference type="EMBL" id="LBNE01000002">
    <property type="protein sequence ID" value="KKO72314.1"/>
    <property type="molecule type" value="Genomic_DNA"/>
</dbReference>
<dbReference type="AlphaFoldDB" id="A0A171KTU7"/>
<comment type="similarity">
    <text evidence="1">Belongs to the peptidase S45 family.</text>
</comment>
<dbReference type="InterPro" id="IPR043147">
    <property type="entry name" value="Penicillin_amidase_A-knob"/>
</dbReference>
<gene>
    <name evidence="6" type="ORF">AAV32_04200</name>
    <name evidence="7" type="ORF">EV679_1765</name>
</gene>
<keyword evidence="4" id="KW-0865">Zymogen</keyword>
<dbReference type="SUPFAM" id="SSF56235">
    <property type="entry name" value="N-terminal nucleophile aminohydrolases (Ntn hydrolases)"/>
    <property type="match status" value="1"/>
</dbReference>
<reference evidence="7 9" key="2">
    <citation type="submission" date="2019-02" db="EMBL/GenBank/DDBJ databases">
        <title>Genomic Encyclopedia of Type Strains, Phase IV (KMG-IV): sequencing the most valuable type-strain genomes for metagenomic binning, comparative biology and taxonomic classification.</title>
        <authorList>
            <person name="Goeker M."/>
        </authorList>
    </citation>
    <scope>NUCLEOTIDE SEQUENCE [LARGE SCALE GENOMIC DNA]</scope>
    <source>
        <strain evidence="7 9">DSM 16618</strain>
    </source>
</reference>
<organism evidence="6 8">
    <name type="scientific">Kerstersia gyiorum</name>
    <dbReference type="NCBI Taxonomy" id="206506"/>
    <lineage>
        <taxon>Bacteria</taxon>
        <taxon>Pseudomonadati</taxon>
        <taxon>Pseudomonadota</taxon>
        <taxon>Betaproteobacteria</taxon>
        <taxon>Burkholderiales</taxon>
        <taxon>Alcaligenaceae</taxon>
        <taxon>Kerstersia</taxon>
    </lineage>
</organism>
<comment type="caution">
    <text evidence="6">The sequence shown here is derived from an EMBL/GenBank/DDBJ whole genome shotgun (WGS) entry which is preliminary data.</text>
</comment>
<dbReference type="PROSITE" id="PS51257">
    <property type="entry name" value="PROKAR_LIPOPROTEIN"/>
    <property type="match status" value="1"/>
</dbReference>
<dbReference type="GO" id="GO:0016811">
    <property type="term" value="F:hydrolase activity, acting on carbon-nitrogen (but not peptide) bonds, in linear amides"/>
    <property type="evidence" value="ECO:0007669"/>
    <property type="project" value="InterPro"/>
</dbReference>
<evidence type="ECO:0000313" key="9">
    <source>
        <dbReference type="Proteomes" id="UP000292039"/>
    </source>
</evidence>
<keyword evidence="2 5" id="KW-0732">Signal</keyword>
<evidence type="ECO:0000256" key="1">
    <source>
        <dbReference type="ARBA" id="ARBA00006586"/>
    </source>
</evidence>
<evidence type="ECO:0000313" key="6">
    <source>
        <dbReference type="EMBL" id="KKO72314.1"/>
    </source>
</evidence>
<dbReference type="Pfam" id="PF01804">
    <property type="entry name" value="Penicil_amidase"/>
    <property type="match status" value="1"/>
</dbReference>
<proteinExistence type="inferred from homology"/>
<dbReference type="OrthoDB" id="9760084at2"/>
<evidence type="ECO:0000313" key="7">
    <source>
        <dbReference type="EMBL" id="RZS70359.1"/>
    </source>
</evidence>
<dbReference type="InterPro" id="IPR002692">
    <property type="entry name" value="S45"/>
</dbReference>
<evidence type="ECO:0000256" key="4">
    <source>
        <dbReference type="ARBA" id="ARBA00023145"/>
    </source>
</evidence>
<evidence type="ECO:0000256" key="3">
    <source>
        <dbReference type="ARBA" id="ARBA00022801"/>
    </source>
</evidence>
<dbReference type="InterPro" id="IPR029055">
    <property type="entry name" value="Ntn_hydrolases_N"/>
</dbReference>
<dbReference type="EMBL" id="SGWZ01000002">
    <property type="protein sequence ID" value="RZS70359.1"/>
    <property type="molecule type" value="Genomic_DNA"/>
</dbReference>
<dbReference type="InterPro" id="IPR043146">
    <property type="entry name" value="Penicillin_amidase_N_B-knob"/>
</dbReference>
<keyword evidence="3" id="KW-0378">Hydrolase</keyword>
<reference evidence="6 8" key="1">
    <citation type="submission" date="2015-04" db="EMBL/GenBank/DDBJ databases">
        <title>Genome sequence of Kerstersia gyiorum CG1.</title>
        <authorList>
            <person name="Greninger A.L."/>
            <person name="Kozyreva V."/>
            <person name="Chaturvedi V."/>
        </authorList>
    </citation>
    <scope>NUCLEOTIDE SEQUENCE [LARGE SCALE GENOMIC DNA]</scope>
    <source>
        <strain evidence="6 8">CG1</strain>
    </source>
</reference>
<dbReference type="Proteomes" id="UP000078084">
    <property type="component" value="Unassembled WGS sequence"/>
</dbReference>
<keyword evidence="8" id="KW-1185">Reference proteome</keyword>
<dbReference type="GO" id="GO:0017000">
    <property type="term" value="P:antibiotic biosynthetic process"/>
    <property type="evidence" value="ECO:0007669"/>
    <property type="project" value="InterPro"/>
</dbReference>
<name>A0A171KTU7_9BURK</name>
<dbReference type="Proteomes" id="UP000292039">
    <property type="component" value="Unassembled WGS sequence"/>
</dbReference>
<feature type="signal peptide" evidence="5">
    <location>
        <begin position="1"/>
        <end position="20"/>
    </location>
</feature>
<evidence type="ECO:0000256" key="5">
    <source>
        <dbReference type="SAM" id="SignalP"/>
    </source>
</evidence>
<accession>A0A171KTU7</accession>
<dbReference type="PANTHER" id="PTHR34218">
    <property type="entry name" value="PEPTIDASE S45 PENICILLIN AMIDASE"/>
    <property type="match status" value="1"/>
</dbReference>
<evidence type="ECO:0000256" key="2">
    <source>
        <dbReference type="ARBA" id="ARBA00022729"/>
    </source>
</evidence>
<dbReference type="Gene3D" id="1.10.439.10">
    <property type="entry name" value="Penicillin Amidohydrolase, domain 1"/>
    <property type="match status" value="1"/>
</dbReference>
<feature type="chain" id="PRO_5036007470" evidence="5">
    <location>
        <begin position="21"/>
        <end position="786"/>
    </location>
</feature>
<protein>
    <submittedName>
        <fullName evidence="7">Acyl-homoserine-lactone acylase</fullName>
    </submittedName>
</protein>
<evidence type="ECO:0000313" key="8">
    <source>
        <dbReference type="Proteomes" id="UP000078084"/>
    </source>
</evidence>
<dbReference type="PANTHER" id="PTHR34218:SF3">
    <property type="entry name" value="ACYL-HOMOSERINE LACTONE ACYLASE PVDQ"/>
    <property type="match status" value="1"/>
</dbReference>
<dbReference type="InterPro" id="IPR023343">
    <property type="entry name" value="Penicillin_amidase_dom1"/>
</dbReference>